<evidence type="ECO:0000256" key="1">
    <source>
        <dbReference type="SAM" id="Phobius"/>
    </source>
</evidence>
<feature type="transmembrane region" description="Helical" evidence="1">
    <location>
        <begin position="20"/>
        <end position="37"/>
    </location>
</feature>
<evidence type="ECO:0000259" key="2">
    <source>
        <dbReference type="Pfam" id="PF07811"/>
    </source>
</evidence>
<keyword evidence="1" id="KW-0472">Membrane</keyword>
<sequence length="140" mass="14187">MSAVRRRLGDDRGLSTVEVVFLAPLMIAFILLLVAIGQQVSGRGAVSGAARDAARAGSLERDSASAAAAAAGTAERELGEVCVGGTVRVEVTSGGGHEPGSLFSVRVSCRVRALDMLGVSVTSTLTGASSSPIDPYRRSG</sequence>
<accession>A0ABV4ZMG8</accession>
<gene>
    <name evidence="3" type="ORF">ACE11A_12410</name>
</gene>
<dbReference type="InterPro" id="IPR012495">
    <property type="entry name" value="TadE-like_dom"/>
</dbReference>
<dbReference type="RefSeq" id="WP_375063078.1">
    <property type="nucleotide sequence ID" value="NZ_JBHGBT010000009.1"/>
</dbReference>
<dbReference type="Pfam" id="PF07811">
    <property type="entry name" value="TadE"/>
    <property type="match status" value="1"/>
</dbReference>
<organism evidence="3 4">
    <name type="scientific">Streptomyces carpaticus</name>
    <dbReference type="NCBI Taxonomy" id="285558"/>
    <lineage>
        <taxon>Bacteria</taxon>
        <taxon>Bacillati</taxon>
        <taxon>Actinomycetota</taxon>
        <taxon>Actinomycetes</taxon>
        <taxon>Kitasatosporales</taxon>
        <taxon>Streptomycetaceae</taxon>
        <taxon>Streptomyces</taxon>
    </lineage>
</organism>
<protein>
    <submittedName>
        <fullName evidence="3">TadE/TadG family type IV pilus assembly protein</fullName>
    </submittedName>
</protein>
<feature type="domain" description="TadE-like" evidence="2">
    <location>
        <begin position="13"/>
        <end position="55"/>
    </location>
</feature>
<dbReference type="Proteomes" id="UP001577267">
    <property type="component" value="Unassembled WGS sequence"/>
</dbReference>
<comment type="caution">
    <text evidence="3">The sequence shown here is derived from an EMBL/GenBank/DDBJ whole genome shotgun (WGS) entry which is preliminary data.</text>
</comment>
<proteinExistence type="predicted"/>
<evidence type="ECO:0000313" key="4">
    <source>
        <dbReference type="Proteomes" id="UP001577267"/>
    </source>
</evidence>
<keyword evidence="1" id="KW-0812">Transmembrane</keyword>
<evidence type="ECO:0000313" key="3">
    <source>
        <dbReference type="EMBL" id="MFB4195154.1"/>
    </source>
</evidence>
<keyword evidence="1" id="KW-1133">Transmembrane helix</keyword>
<name>A0ABV4ZMG8_9ACTN</name>
<keyword evidence="4" id="KW-1185">Reference proteome</keyword>
<dbReference type="EMBL" id="JBHGBT010000009">
    <property type="protein sequence ID" value="MFB4195154.1"/>
    <property type="molecule type" value="Genomic_DNA"/>
</dbReference>
<reference evidence="3 4" key="1">
    <citation type="submission" date="2024-09" db="EMBL/GenBank/DDBJ databases">
        <title>Draft genome sequence of multifaceted antimicrobials producing Streptomyces sp. strain FH1.</title>
        <authorList>
            <person name="Hassan F."/>
            <person name="Ali H."/>
            <person name="Hassan N."/>
            <person name="Nawaz A."/>
        </authorList>
    </citation>
    <scope>NUCLEOTIDE SEQUENCE [LARGE SCALE GENOMIC DNA]</scope>
    <source>
        <strain evidence="3 4">FH1</strain>
    </source>
</reference>